<dbReference type="EMBL" id="MLOK01000046">
    <property type="protein sequence ID" value="OIM20920.1"/>
    <property type="molecule type" value="Genomic_DNA"/>
</dbReference>
<evidence type="ECO:0000313" key="3">
    <source>
        <dbReference type="Proteomes" id="UP000181728"/>
    </source>
</evidence>
<reference evidence="1 3" key="1">
    <citation type="journal article" date="2016" name="BMC Genomics">
        <title>Consensus pan-genome assembly of the specialised wine bacterium Oenococcus oeni.</title>
        <authorList>
            <person name="Sternes P.R."/>
            <person name="Borneman A.R."/>
        </authorList>
    </citation>
    <scope>NUCLEOTIDE SEQUENCE [LARGE SCALE GENOMIC DNA]</scope>
    <source>
        <strain evidence="1 3">AWRIB661</strain>
    </source>
</reference>
<dbReference type="Proteomes" id="UP000181728">
    <property type="component" value="Unassembled WGS sequence"/>
</dbReference>
<dbReference type="EMBL" id="LR031358">
    <property type="protein sequence ID" value="VDB98538.1"/>
    <property type="molecule type" value="Genomic_DNA"/>
</dbReference>
<sequence>MNEDKIPETIQDIKERAALMKSRGFAISEEQVMSQAIKDGLQAIVNDLMDGEYFTVQLIDPKTFMILGVNGRTEGKIIARGESFNSDFKESSDRLWNYFWDQAEKIVGR</sequence>
<dbReference type="AlphaFoldDB" id="A0A483B452"/>
<proteinExistence type="predicted"/>
<reference evidence="2 4" key="2">
    <citation type="submission" date="2018-08" db="EMBL/GenBank/DDBJ databases">
        <authorList>
            <person name="Lorentzen P. G. S. M."/>
        </authorList>
    </citation>
    <scope>NUCLEOTIDE SEQUENCE [LARGE SCALE GENOMIC DNA]</scope>
    <source>
        <strain evidence="2 4">CRBO_1381</strain>
    </source>
</reference>
<organism evidence="1 3">
    <name type="scientific">Oenococcus oeni</name>
    <name type="common">Leuconostoc oenos</name>
    <dbReference type="NCBI Taxonomy" id="1247"/>
    <lineage>
        <taxon>Bacteria</taxon>
        <taxon>Bacillati</taxon>
        <taxon>Bacillota</taxon>
        <taxon>Bacilli</taxon>
        <taxon>Lactobacillales</taxon>
        <taxon>Lactobacillaceae</taxon>
        <taxon>Oenococcus</taxon>
    </lineage>
</organism>
<evidence type="ECO:0000313" key="2">
    <source>
        <dbReference type="EMBL" id="VDB98538.1"/>
    </source>
</evidence>
<protein>
    <submittedName>
        <fullName evidence="1">Uncharacterized protein</fullName>
    </submittedName>
</protein>
<evidence type="ECO:0000313" key="4">
    <source>
        <dbReference type="Proteomes" id="UP000294726"/>
    </source>
</evidence>
<dbReference type="Proteomes" id="UP000294726">
    <property type="component" value="Chromosome"/>
</dbReference>
<dbReference type="RefSeq" id="WP_002816940.1">
    <property type="nucleotide sequence ID" value="NZ_CP014324.1"/>
</dbReference>
<name>A0A483B452_OENOE</name>
<gene>
    <name evidence="1" type="ORF">ATX59_06365</name>
    <name evidence="2" type="ORF">OENI_1303</name>
</gene>
<accession>A0A483B452</accession>
<evidence type="ECO:0000313" key="1">
    <source>
        <dbReference type="EMBL" id="OIM20920.1"/>
    </source>
</evidence>